<dbReference type="HAMAP" id="MF_00713">
    <property type="entry name" value="GcvPB"/>
    <property type="match status" value="1"/>
</dbReference>
<dbReference type="EMBL" id="LVJN01000018">
    <property type="protein sequence ID" value="OSM04948.1"/>
    <property type="molecule type" value="Genomic_DNA"/>
</dbReference>
<comment type="subunit">
    <text evidence="6">The glycine cleavage system is composed of four proteins: P, T, L and H. In this organism, the P 'protein' is a heterodimer of two subunits.</text>
</comment>
<comment type="catalytic activity">
    <reaction evidence="5 6">
        <text>N(6)-[(R)-lipoyl]-L-lysyl-[glycine-cleavage complex H protein] + glycine + H(+) = N(6)-[(R)-S(8)-aminomethyldihydrolipoyl]-L-lysyl-[glycine-cleavage complex H protein] + CO2</text>
        <dbReference type="Rhea" id="RHEA:24304"/>
        <dbReference type="Rhea" id="RHEA-COMP:10494"/>
        <dbReference type="Rhea" id="RHEA-COMP:10495"/>
        <dbReference type="ChEBI" id="CHEBI:15378"/>
        <dbReference type="ChEBI" id="CHEBI:16526"/>
        <dbReference type="ChEBI" id="CHEBI:57305"/>
        <dbReference type="ChEBI" id="CHEBI:83099"/>
        <dbReference type="ChEBI" id="CHEBI:83143"/>
        <dbReference type="EC" id="1.4.4.2"/>
    </reaction>
</comment>
<accession>A0A1Y2K6G8</accession>
<dbReference type="NCBIfam" id="NF003346">
    <property type="entry name" value="PRK04366.1"/>
    <property type="match status" value="1"/>
</dbReference>
<dbReference type="GO" id="GO:0005960">
    <property type="term" value="C:glycine cleavage complex"/>
    <property type="evidence" value="ECO:0007669"/>
    <property type="project" value="TreeGrafter"/>
</dbReference>
<dbReference type="GO" id="GO:0004375">
    <property type="term" value="F:glycine dehydrogenase (decarboxylating) activity"/>
    <property type="evidence" value="ECO:0007669"/>
    <property type="project" value="UniProtKB-EC"/>
</dbReference>
<name>A0A1Y2K6G8_9PROT</name>
<dbReference type="InterPro" id="IPR049316">
    <property type="entry name" value="GDC-P_C"/>
</dbReference>
<dbReference type="InterPro" id="IPR015424">
    <property type="entry name" value="PyrdxlP-dep_Trfase"/>
</dbReference>
<comment type="caution">
    <text evidence="10">The sequence shown here is derived from an EMBL/GenBank/DDBJ whole genome shotgun (WGS) entry which is preliminary data.</text>
</comment>
<feature type="region of interest" description="Disordered" evidence="7">
    <location>
        <begin position="453"/>
        <end position="484"/>
    </location>
</feature>
<dbReference type="InterPro" id="IPR015421">
    <property type="entry name" value="PyrdxlP-dep_Trfase_major"/>
</dbReference>
<dbReference type="GO" id="GO:0016594">
    <property type="term" value="F:glycine binding"/>
    <property type="evidence" value="ECO:0007669"/>
    <property type="project" value="TreeGrafter"/>
</dbReference>
<dbReference type="PANTHER" id="PTHR11773">
    <property type="entry name" value="GLYCINE DEHYDROGENASE, DECARBOXYLATING"/>
    <property type="match status" value="1"/>
</dbReference>
<keyword evidence="3 6" id="KW-0663">Pyridoxal phosphate</keyword>
<evidence type="ECO:0000256" key="6">
    <source>
        <dbReference type="HAMAP-Rule" id="MF_00713"/>
    </source>
</evidence>
<reference evidence="10 11" key="1">
    <citation type="journal article" date="2016" name="BMC Genomics">
        <title>Combined genomic and structural analyses of a cultured magnetotactic bacterium reveals its niche adaptation to a dynamic environment.</title>
        <authorList>
            <person name="Araujo A.C."/>
            <person name="Morillo V."/>
            <person name="Cypriano J."/>
            <person name="Teixeira L.C."/>
            <person name="Leao P."/>
            <person name="Lyra S."/>
            <person name="Almeida L.G."/>
            <person name="Bazylinski D.A."/>
            <person name="Vasconcellos A.T."/>
            <person name="Abreu F."/>
            <person name="Lins U."/>
        </authorList>
    </citation>
    <scope>NUCLEOTIDE SEQUENCE [LARGE SCALE GENOMIC DNA]</scope>
    <source>
        <strain evidence="10 11">IT-1</strain>
    </source>
</reference>
<evidence type="ECO:0000313" key="11">
    <source>
        <dbReference type="Proteomes" id="UP000194003"/>
    </source>
</evidence>
<evidence type="ECO:0000259" key="8">
    <source>
        <dbReference type="Pfam" id="PF02347"/>
    </source>
</evidence>
<evidence type="ECO:0000256" key="2">
    <source>
        <dbReference type="ARBA" id="ARBA00003788"/>
    </source>
</evidence>
<dbReference type="Pfam" id="PF02347">
    <property type="entry name" value="GDC-P"/>
    <property type="match status" value="1"/>
</dbReference>
<evidence type="ECO:0000256" key="4">
    <source>
        <dbReference type="ARBA" id="ARBA00023002"/>
    </source>
</evidence>
<dbReference type="Gene3D" id="6.20.440.10">
    <property type="match status" value="1"/>
</dbReference>
<organism evidence="10 11">
    <name type="scientific">Magnetofaba australis IT-1</name>
    <dbReference type="NCBI Taxonomy" id="1434232"/>
    <lineage>
        <taxon>Bacteria</taxon>
        <taxon>Pseudomonadati</taxon>
        <taxon>Pseudomonadota</taxon>
        <taxon>Magnetococcia</taxon>
        <taxon>Magnetococcales</taxon>
        <taxon>Magnetococcaceae</taxon>
        <taxon>Magnetofaba</taxon>
    </lineage>
</organism>
<dbReference type="RefSeq" id="WP_085441596.1">
    <property type="nucleotide sequence ID" value="NZ_LVJN01000018.1"/>
</dbReference>
<dbReference type="GO" id="GO:0030170">
    <property type="term" value="F:pyridoxal phosphate binding"/>
    <property type="evidence" value="ECO:0007669"/>
    <property type="project" value="TreeGrafter"/>
</dbReference>
<comment type="similarity">
    <text evidence="6">Belongs to the GcvP family. C-terminal subunit subfamily.</text>
</comment>
<dbReference type="PANTHER" id="PTHR11773:SF1">
    <property type="entry name" value="GLYCINE DEHYDROGENASE (DECARBOXYLATING), MITOCHONDRIAL"/>
    <property type="match status" value="1"/>
</dbReference>
<sequence length="484" mass="52465">MSVIFEQSQAGRLASLHQNAPAESGEATLPESLLRQSPSGLPEVSELQAVRHYTRLSQKNYGIDTHFYPLGSCTMKYNPRGAHRMAMLPGFLDAHPLADDSLNQGVLACLYELQGMIGDLTGMAGVSLAPMAGAQGEFAGVAMMRAYHTARRDDARVEILTPDAAHGTNPATASMCGYVVREIPTTDQGDVDVEALKQMVGPQTAGLMLTNPSTLGVFERSISEISAIVHAAGGLLYYDGANLNAIAGRVRPGDMGFDCVHVNVHKTFATPHGGGGPGAGPVGVSERLLPHLPMPVVVREGDEYRLQHCDERPGSIGRMSTFHGNIGVLLRAYAYLRLVGREGIARVADYATLNANYLMARLRDAGFQLAFPERRATHEFIISLKPLTDATGVRALDVAKRLLDYGFYAPTIYFPMLVPECMLIEPTESESREELDRFVDALTAILQEARENPELVKTAPHKTPVSRLDETRAARKPDLAFSRG</sequence>
<dbReference type="STRING" id="1434232.MAIT1_03062"/>
<dbReference type="InterPro" id="IPR049315">
    <property type="entry name" value="GDC-P_N"/>
</dbReference>
<dbReference type="Gene3D" id="3.90.1150.10">
    <property type="entry name" value="Aspartate Aminotransferase, domain 1"/>
    <property type="match status" value="1"/>
</dbReference>
<dbReference type="Proteomes" id="UP000194003">
    <property type="component" value="Unassembled WGS sequence"/>
</dbReference>
<evidence type="ECO:0000256" key="5">
    <source>
        <dbReference type="ARBA" id="ARBA00049026"/>
    </source>
</evidence>
<comment type="cofactor">
    <cofactor evidence="1 6">
        <name>pyridoxal 5'-phosphate</name>
        <dbReference type="ChEBI" id="CHEBI:597326"/>
    </cofactor>
</comment>
<dbReference type="AlphaFoldDB" id="A0A1Y2K6G8"/>
<protein>
    <recommendedName>
        <fullName evidence="6">Probable glycine dehydrogenase (decarboxylating) subunit 2</fullName>
        <ecNumber evidence="6">1.4.4.2</ecNumber>
    </recommendedName>
    <alternativeName>
        <fullName evidence="6">Glycine cleavage system P-protein subunit 2</fullName>
    </alternativeName>
    <alternativeName>
        <fullName evidence="6">Glycine decarboxylase subunit 2</fullName>
    </alternativeName>
    <alternativeName>
        <fullName evidence="6">Glycine dehydrogenase (aminomethyl-transferring) subunit 2</fullName>
    </alternativeName>
</protein>
<dbReference type="EC" id="1.4.4.2" evidence="6"/>
<dbReference type="InterPro" id="IPR015422">
    <property type="entry name" value="PyrdxlP-dep_Trfase_small"/>
</dbReference>
<dbReference type="FunFam" id="3.90.1150.10:FF:000014">
    <property type="entry name" value="Probable glycine dehydrogenase (decarboxylating) subunit 2"/>
    <property type="match status" value="1"/>
</dbReference>
<evidence type="ECO:0000256" key="1">
    <source>
        <dbReference type="ARBA" id="ARBA00001933"/>
    </source>
</evidence>
<gene>
    <name evidence="6" type="primary">gcvPB</name>
    <name evidence="10" type="ORF">MAIT1_03062</name>
</gene>
<feature type="compositionally biased region" description="Basic and acidic residues" evidence="7">
    <location>
        <begin position="467"/>
        <end position="478"/>
    </location>
</feature>
<comment type="function">
    <text evidence="2 6">The glycine cleavage system catalyzes the degradation of glycine. The P protein binds the alpha-amino group of glycine through its pyridoxal phosphate cofactor; CO(2) is released and the remaining methylamine moiety is then transferred to the lipoamide cofactor of the H protein.</text>
</comment>
<dbReference type="Pfam" id="PF21478">
    <property type="entry name" value="GcvP2_C"/>
    <property type="match status" value="1"/>
</dbReference>
<dbReference type="SUPFAM" id="SSF53383">
    <property type="entry name" value="PLP-dependent transferases"/>
    <property type="match status" value="1"/>
</dbReference>
<dbReference type="FunFam" id="3.40.640.10:FF:000224">
    <property type="entry name" value="Probable glycine dehydrogenase (decarboxylating) subunit 2"/>
    <property type="match status" value="1"/>
</dbReference>
<evidence type="ECO:0000313" key="10">
    <source>
        <dbReference type="EMBL" id="OSM04948.1"/>
    </source>
</evidence>
<dbReference type="Gene3D" id="3.40.640.10">
    <property type="entry name" value="Type I PLP-dependent aspartate aminotransferase-like (Major domain)"/>
    <property type="match status" value="1"/>
</dbReference>
<feature type="domain" description="Glycine dehydrogenase C-terminal" evidence="9">
    <location>
        <begin position="349"/>
        <end position="451"/>
    </location>
</feature>
<evidence type="ECO:0000259" key="9">
    <source>
        <dbReference type="Pfam" id="PF21478"/>
    </source>
</evidence>
<keyword evidence="4 6" id="KW-0560">Oxidoreductase</keyword>
<dbReference type="InterPro" id="IPR023012">
    <property type="entry name" value="GcvPB"/>
</dbReference>
<proteinExistence type="inferred from homology"/>
<dbReference type="OrthoDB" id="9801272at2"/>
<keyword evidence="11" id="KW-1185">Reference proteome</keyword>
<feature type="modified residue" description="N6-(pyridoxal phosphate)lysine" evidence="6">
    <location>
        <position position="266"/>
    </location>
</feature>
<evidence type="ECO:0000256" key="7">
    <source>
        <dbReference type="SAM" id="MobiDB-lite"/>
    </source>
</evidence>
<dbReference type="GO" id="GO:0019464">
    <property type="term" value="P:glycine decarboxylation via glycine cleavage system"/>
    <property type="evidence" value="ECO:0007669"/>
    <property type="project" value="UniProtKB-UniRule"/>
</dbReference>
<feature type="domain" description="Glycine cleavage system P-protein N-terminal" evidence="8">
    <location>
        <begin position="27"/>
        <end position="294"/>
    </location>
</feature>
<dbReference type="InterPro" id="IPR020581">
    <property type="entry name" value="GDC_P"/>
</dbReference>
<dbReference type="GO" id="GO:0005829">
    <property type="term" value="C:cytosol"/>
    <property type="evidence" value="ECO:0007669"/>
    <property type="project" value="TreeGrafter"/>
</dbReference>
<evidence type="ECO:0000256" key="3">
    <source>
        <dbReference type="ARBA" id="ARBA00022898"/>
    </source>
</evidence>